<accession>A0ABM9NK32</accession>
<comment type="subcellular location">
    <subcellularLocation>
        <location evidence="1">Cell outer membrane</location>
        <topology evidence="1">Lipid-anchor</topology>
    </subcellularLocation>
</comment>
<name>A0ABM9NK32_9GAMM</name>
<gene>
    <name evidence="13" type="ORF">MECH1_V1_2209</name>
</gene>
<evidence type="ECO:0000256" key="6">
    <source>
        <dbReference type="ARBA" id="ARBA00022729"/>
    </source>
</evidence>
<evidence type="ECO:0000256" key="4">
    <source>
        <dbReference type="ARBA" id="ARBA00016202"/>
    </source>
</evidence>
<evidence type="ECO:0000256" key="1">
    <source>
        <dbReference type="ARBA" id="ARBA00004459"/>
    </source>
</evidence>
<keyword evidence="9" id="KW-0564">Palmitate</keyword>
<reference evidence="13 14" key="1">
    <citation type="submission" date="2024-04" db="EMBL/GenBank/DDBJ databases">
        <authorList>
            <person name="Cremers G."/>
        </authorList>
    </citation>
    <scope>NUCLEOTIDE SEQUENCE [LARGE SCALE GENOMIC DNA]</scope>
    <source>
        <strain evidence="13">MeCH1-AG</strain>
    </source>
</reference>
<dbReference type="SUPFAM" id="SSF89392">
    <property type="entry name" value="Prokaryotic lipoproteins and lipoprotein localization factors"/>
    <property type="match status" value="1"/>
</dbReference>
<keyword evidence="8" id="KW-0472">Membrane</keyword>
<evidence type="ECO:0000313" key="13">
    <source>
        <dbReference type="EMBL" id="CAL1240985.1"/>
    </source>
</evidence>
<keyword evidence="12 13" id="KW-0449">Lipoprotein</keyword>
<dbReference type="InterPro" id="IPR004565">
    <property type="entry name" value="OM_lipoprot_LolB"/>
</dbReference>
<dbReference type="Gene3D" id="2.50.20.10">
    <property type="entry name" value="Lipoprotein localisation LolA/LolB/LppX"/>
    <property type="match status" value="1"/>
</dbReference>
<comment type="similarity">
    <text evidence="2">Belongs to the LolB family.</text>
</comment>
<dbReference type="EMBL" id="OZ026884">
    <property type="protein sequence ID" value="CAL1240985.1"/>
    <property type="molecule type" value="Genomic_DNA"/>
</dbReference>
<keyword evidence="14" id="KW-1185">Reference proteome</keyword>
<sequence>MIALALGAALAGCAPLRPERAAPSLAPERAKSLAALPRWRLEGRIGVQTMEDAWQANLFWDHEPTQDRLRVSGPLGQNMVSIVVQKDLIYVNEGQGVERLSRDPEGLLRERLGFAVPLNSLRYWILGVPDPAASLSGGEGAGFRQSGWTVQVDRLMEVGNHALPQRLRVWGSGVKLKILADHWEIEG</sequence>
<keyword evidence="11" id="KW-0998">Cell outer membrane</keyword>
<evidence type="ECO:0000256" key="2">
    <source>
        <dbReference type="ARBA" id="ARBA00009696"/>
    </source>
</evidence>
<keyword evidence="5" id="KW-0813">Transport</keyword>
<dbReference type="Proteomes" id="UP001497493">
    <property type="component" value="Chromosome"/>
</dbReference>
<keyword evidence="6" id="KW-0732">Signal</keyword>
<evidence type="ECO:0000256" key="8">
    <source>
        <dbReference type="ARBA" id="ARBA00023136"/>
    </source>
</evidence>
<proteinExistence type="inferred from homology"/>
<evidence type="ECO:0000256" key="10">
    <source>
        <dbReference type="ARBA" id="ARBA00023186"/>
    </source>
</evidence>
<evidence type="ECO:0000256" key="9">
    <source>
        <dbReference type="ARBA" id="ARBA00023139"/>
    </source>
</evidence>
<protein>
    <recommendedName>
        <fullName evidence="4">Outer-membrane lipoprotein LolB</fullName>
    </recommendedName>
</protein>
<evidence type="ECO:0000256" key="7">
    <source>
        <dbReference type="ARBA" id="ARBA00022927"/>
    </source>
</evidence>
<dbReference type="NCBIfam" id="TIGR00548">
    <property type="entry name" value="lolB"/>
    <property type="match status" value="1"/>
</dbReference>
<organism evidence="13 14">
    <name type="scientific">Candidatus Methylocalor cossyra</name>
    <dbReference type="NCBI Taxonomy" id="3108543"/>
    <lineage>
        <taxon>Bacteria</taxon>
        <taxon>Pseudomonadati</taxon>
        <taxon>Pseudomonadota</taxon>
        <taxon>Gammaproteobacteria</taxon>
        <taxon>Methylococcales</taxon>
        <taxon>Methylococcaceae</taxon>
        <taxon>Candidatus Methylocalor</taxon>
    </lineage>
</organism>
<keyword evidence="10" id="KW-0143">Chaperone</keyword>
<comment type="subunit">
    <text evidence="3">Monomer.</text>
</comment>
<evidence type="ECO:0000256" key="5">
    <source>
        <dbReference type="ARBA" id="ARBA00022448"/>
    </source>
</evidence>
<evidence type="ECO:0000313" key="14">
    <source>
        <dbReference type="Proteomes" id="UP001497493"/>
    </source>
</evidence>
<evidence type="ECO:0000256" key="12">
    <source>
        <dbReference type="ARBA" id="ARBA00023288"/>
    </source>
</evidence>
<evidence type="ECO:0000256" key="11">
    <source>
        <dbReference type="ARBA" id="ARBA00023237"/>
    </source>
</evidence>
<dbReference type="CDD" id="cd16326">
    <property type="entry name" value="LolB"/>
    <property type="match status" value="1"/>
</dbReference>
<keyword evidence="7" id="KW-0653">Protein transport</keyword>
<dbReference type="Pfam" id="PF03550">
    <property type="entry name" value="LolB"/>
    <property type="match status" value="1"/>
</dbReference>
<dbReference type="InterPro" id="IPR029046">
    <property type="entry name" value="LolA/LolB/LppX"/>
</dbReference>
<evidence type="ECO:0000256" key="3">
    <source>
        <dbReference type="ARBA" id="ARBA00011245"/>
    </source>
</evidence>